<proteinExistence type="predicted"/>
<evidence type="ECO:0000256" key="2">
    <source>
        <dbReference type="ARBA" id="ARBA00022741"/>
    </source>
</evidence>
<dbReference type="RefSeq" id="WP_328961237.1">
    <property type="nucleotide sequence ID" value="NZ_CP108090.1"/>
</dbReference>
<dbReference type="PANTHER" id="PTHR43289:SF34">
    <property type="entry name" value="SERINE_THREONINE-PROTEIN KINASE YBDM-RELATED"/>
    <property type="match status" value="1"/>
</dbReference>
<reference evidence="6" key="1">
    <citation type="submission" date="2022-10" db="EMBL/GenBank/DDBJ databases">
        <title>The complete genomes of actinobacterial strains from the NBC collection.</title>
        <authorList>
            <person name="Joergensen T.S."/>
            <person name="Alvarez Arevalo M."/>
            <person name="Sterndorff E.B."/>
            <person name="Faurdal D."/>
            <person name="Vuksanovic O."/>
            <person name="Mourched A.-S."/>
            <person name="Charusanti P."/>
            <person name="Shaw S."/>
            <person name="Blin K."/>
            <person name="Weber T."/>
        </authorList>
    </citation>
    <scope>NUCLEOTIDE SEQUENCE</scope>
    <source>
        <strain evidence="6">NBC_00248</strain>
    </source>
</reference>
<dbReference type="PANTHER" id="PTHR43289">
    <property type="entry name" value="MITOGEN-ACTIVATED PROTEIN KINASE KINASE KINASE 20-RELATED"/>
    <property type="match status" value="1"/>
</dbReference>
<protein>
    <submittedName>
        <fullName evidence="6">Serine/threonine protein kinase</fullName>
    </submittedName>
</protein>
<evidence type="ECO:0000313" key="6">
    <source>
        <dbReference type="EMBL" id="WUQ11811.1"/>
    </source>
</evidence>
<keyword evidence="2" id="KW-0547">Nucleotide-binding</keyword>
<evidence type="ECO:0000256" key="1">
    <source>
        <dbReference type="ARBA" id="ARBA00022679"/>
    </source>
</evidence>
<name>A0ABZ1TAT4_STRVG</name>
<keyword evidence="4" id="KW-0067">ATP-binding</keyword>
<evidence type="ECO:0000256" key="3">
    <source>
        <dbReference type="ARBA" id="ARBA00022777"/>
    </source>
</evidence>
<keyword evidence="1" id="KW-0808">Transferase</keyword>
<dbReference type="SUPFAM" id="SSF56112">
    <property type="entry name" value="Protein kinase-like (PK-like)"/>
    <property type="match status" value="1"/>
</dbReference>
<keyword evidence="3 6" id="KW-0418">Kinase</keyword>
<keyword evidence="7" id="KW-1185">Reference proteome</keyword>
<sequence length="319" mass="32757">MERLRQDDPSHVGPYVILARLDADSTERTVPERRYLGRTADGQRTVLVCVPRIGADPSRWAIEAEGARRLSVPRFLRLAEVGGTAGFPWYAAPYTPALPLPAVLAAYGGPLPEETVRRLGAALAEALTAAHAQGVTHAGLSPAAVLVTAGGPLLTCFGAVRAAAPDGVGRAGLPGLDPGCLAVEQASGGRPLPLGDVFALGAVLAYASTGHTVPEQSELPPGLRTLVGYCLSSDPADRPQSAQEVLRALVSPGADTARTAPPQDAHPVDAHPVAGTVLDHASVPLPGRVVAGLAAQSAALLATELPSPQRPFAPAQKVH</sequence>
<dbReference type="Gene3D" id="1.10.510.10">
    <property type="entry name" value="Transferase(Phosphotransferase) domain 1"/>
    <property type="match status" value="1"/>
</dbReference>
<dbReference type="GO" id="GO:0004674">
    <property type="term" value="F:protein serine/threonine kinase activity"/>
    <property type="evidence" value="ECO:0007669"/>
    <property type="project" value="UniProtKB-KW"/>
</dbReference>
<gene>
    <name evidence="6" type="ORF">OG517_10405</name>
</gene>
<dbReference type="Proteomes" id="UP001432039">
    <property type="component" value="Chromosome"/>
</dbReference>
<dbReference type="InterPro" id="IPR011009">
    <property type="entry name" value="Kinase-like_dom_sf"/>
</dbReference>
<dbReference type="InterPro" id="IPR000719">
    <property type="entry name" value="Prot_kinase_dom"/>
</dbReference>
<dbReference type="EMBL" id="CP108090">
    <property type="protein sequence ID" value="WUQ11811.1"/>
    <property type="molecule type" value="Genomic_DNA"/>
</dbReference>
<evidence type="ECO:0000259" key="5">
    <source>
        <dbReference type="SMART" id="SM00220"/>
    </source>
</evidence>
<organism evidence="6 7">
    <name type="scientific">Streptomyces virginiae</name>
    <name type="common">Streptomyces cinnamonensis</name>
    <dbReference type="NCBI Taxonomy" id="1961"/>
    <lineage>
        <taxon>Bacteria</taxon>
        <taxon>Bacillati</taxon>
        <taxon>Actinomycetota</taxon>
        <taxon>Actinomycetes</taxon>
        <taxon>Kitasatosporales</taxon>
        <taxon>Streptomycetaceae</taxon>
        <taxon>Streptomyces</taxon>
    </lineage>
</organism>
<feature type="domain" description="Protein kinase" evidence="5">
    <location>
        <begin position="35"/>
        <end position="250"/>
    </location>
</feature>
<evidence type="ECO:0000313" key="7">
    <source>
        <dbReference type="Proteomes" id="UP001432039"/>
    </source>
</evidence>
<keyword evidence="6" id="KW-0723">Serine/threonine-protein kinase</keyword>
<dbReference type="SMART" id="SM00220">
    <property type="entry name" value="S_TKc"/>
    <property type="match status" value="1"/>
</dbReference>
<evidence type="ECO:0000256" key="4">
    <source>
        <dbReference type="ARBA" id="ARBA00022840"/>
    </source>
</evidence>
<accession>A0ABZ1TAT4</accession>